<evidence type="ECO:0000259" key="1">
    <source>
        <dbReference type="Pfam" id="PF20167"/>
    </source>
</evidence>
<name>A0AA88DMU3_FICCA</name>
<evidence type="ECO:0000313" key="2">
    <source>
        <dbReference type="EMBL" id="GMN58262.1"/>
    </source>
</evidence>
<dbReference type="Proteomes" id="UP001187192">
    <property type="component" value="Unassembled WGS sequence"/>
</dbReference>
<dbReference type="Pfam" id="PF20167">
    <property type="entry name" value="Transposase_32"/>
    <property type="match status" value="1"/>
</dbReference>
<organism evidence="2 3">
    <name type="scientific">Ficus carica</name>
    <name type="common">Common fig</name>
    <dbReference type="NCBI Taxonomy" id="3494"/>
    <lineage>
        <taxon>Eukaryota</taxon>
        <taxon>Viridiplantae</taxon>
        <taxon>Streptophyta</taxon>
        <taxon>Embryophyta</taxon>
        <taxon>Tracheophyta</taxon>
        <taxon>Spermatophyta</taxon>
        <taxon>Magnoliopsida</taxon>
        <taxon>eudicotyledons</taxon>
        <taxon>Gunneridae</taxon>
        <taxon>Pentapetalae</taxon>
        <taxon>rosids</taxon>
        <taxon>fabids</taxon>
        <taxon>Rosales</taxon>
        <taxon>Moraceae</taxon>
        <taxon>Ficeae</taxon>
        <taxon>Ficus</taxon>
    </lineage>
</organism>
<feature type="domain" description="Putative plant transposon protein" evidence="1">
    <location>
        <begin position="2"/>
        <end position="122"/>
    </location>
</feature>
<accession>A0AA88DMU3</accession>
<reference evidence="2" key="1">
    <citation type="submission" date="2023-07" db="EMBL/GenBank/DDBJ databases">
        <title>draft genome sequence of fig (Ficus carica).</title>
        <authorList>
            <person name="Takahashi T."/>
            <person name="Nishimura K."/>
        </authorList>
    </citation>
    <scope>NUCLEOTIDE SEQUENCE</scope>
</reference>
<proteinExistence type="predicted"/>
<keyword evidence="3" id="KW-1185">Reference proteome</keyword>
<sequence>MTLVREFYTNAKEHRNHKTKVRGIVVKFDNETINRHLDLVALEENDLAIYAKQADMQQNMKVWFNFINARLYLTMHVSECSRERALAPFAIAKGMRMNVGAIINAVIIQAANINNVALSFPS</sequence>
<evidence type="ECO:0000313" key="3">
    <source>
        <dbReference type="Proteomes" id="UP001187192"/>
    </source>
</evidence>
<comment type="caution">
    <text evidence="2">The sequence shown here is derived from an EMBL/GenBank/DDBJ whole genome shotgun (WGS) entry which is preliminary data.</text>
</comment>
<dbReference type="InterPro" id="IPR046796">
    <property type="entry name" value="Transposase_32_dom"/>
</dbReference>
<dbReference type="EMBL" id="BTGU01000076">
    <property type="protein sequence ID" value="GMN58262.1"/>
    <property type="molecule type" value="Genomic_DNA"/>
</dbReference>
<gene>
    <name evidence="2" type="ORF">TIFTF001_027373</name>
</gene>
<protein>
    <recommendedName>
        <fullName evidence="1">Putative plant transposon protein domain-containing protein</fullName>
    </recommendedName>
</protein>
<dbReference type="AlphaFoldDB" id="A0AA88DMU3"/>